<accession>A0AA40F8H2</accession>
<comment type="caution">
    <text evidence="3">The sequence shown here is derived from an EMBL/GenBank/DDBJ whole genome shotgun (WGS) entry which is preliminary data.</text>
</comment>
<evidence type="ECO:0000256" key="1">
    <source>
        <dbReference type="ARBA" id="ARBA00005445"/>
    </source>
</evidence>
<keyword evidence="2" id="KW-0732">Signal</keyword>
<dbReference type="Proteomes" id="UP001172155">
    <property type="component" value="Unassembled WGS sequence"/>
</dbReference>
<evidence type="ECO:0000313" key="3">
    <source>
        <dbReference type="EMBL" id="KAK0752962.1"/>
    </source>
</evidence>
<evidence type="ECO:0000313" key="4">
    <source>
        <dbReference type="Proteomes" id="UP001172155"/>
    </source>
</evidence>
<dbReference type="Pfam" id="PF11999">
    <property type="entry name" value="Ice_binding"/>
    <property type="match status" value="1"/>
</dbReference>
<sequence>MDPAIFYSDVMIITPSPTTSSPDNTMPSLRLLVAASLAATIKAQVIDLGTALPFAVLAGEAVTNTGLTTVDGHLGVSPGTSISGFLPGTVTTPSTKHSADAVALQAKLDLVTAYDSAAGRLSTPLTGVLGGRTLAAGVYSFNSSAQLTGPLTLDAQNNMHSVWIFQTGSSLTTASSSSVTLVNGASACNVFWQIGSSATLGTNSVFVGSILALKSITASTGATVNGGLYARNGAVTLDSNGVRRQACAGTPASSIARR</sequence>
<gene>
    <name evidence="3" type="ORF">B0T18DRAFT_395714</name>
</gene>
<organism evidence="3 4">
    <name type="scientific">Schizothecium vesticola</name>
    <dbReference type="NCBI Taxonomy" id="314040"/>
    <lineage>
        <taxon>Eukaryota</taxon>
        <taxon>Fungi</taxon>
        <taxon>Dikarya</taxon>
        <taxon>Ascomycota</taxon>
        <taxon>Pezizomycotina</taxon>
        <taxon>Sordariomycetes</taxon>
        <taxon>Sordariomycetidae</taxon>
        <taxon>Sordariales</taxon>
        <taxon>Schizotheciaceae</taxon>
        <taxon>Schizothecium</taxon>
    </lineage>
</organism>
<proteinExistence type="inferred from homology"/>
<comment type="similarity">
    <text evidence="1">Belongs to the ice-binding protein family.</text>
</comment>
<protein>
    <recommendedName>
        <fullName evidence="5">Antifreeze protein</fullName>
    </recommendedName>
</protein>
<name>A0AA40F8H2_9PEZI</name>
<evidence type="ECO:0000256" key="2">
    <source>
        <dbReference type="ARBA" id="ARBA00022729"/>
    </source>
</evidence>
<dbReference type="InterPro" id="IPR021884">
    <property type="entry name" value="Ice-bd_prot"/>
</dbReference>
<dbReference type="EMBL" id="JAUKUD010000001">
    <property type="protein sequence ID" value="KAK0752962.1"/>
    <property type="molecule type" value="Genomic_DNA"/>
</dbReference>
<evidence type="ECO:0008006" key="5">
    <source>
        <dbReference type="Google" id="ProtNLM"/>
    </source>
</evidence>
<reference evidence="3" key="1">
    <citation type="submission" date="2023-06" db="EMBL/GenBank/DDBJ databases">
        <title>Genome-scale phylogeny and comparative genomics of the fungal order Sordariales.</title>
        <authorList>
            <consortium name="Lawrence Berkeley National Laboratory"/>
            <person name="Hensen N."/>
            <person name="Bonometti L."/>
            <person name="Westerberg I."/>
            <person name="Brannstrom I.O."/>
            <person name="Guillou S."/>
            <person name="Cros-Aarteil S."/>
            <person name="Calhoun S."/>
            <person name="Haridas S."/>
            <person name="Kuo A."/>
            <person name="Mondo S."/>
            <person name="Pangilinan J."/>
            <person name="Riley R."/>
            <person name="LaButti K."/>
            <person name="Andreopoulos B."/>
            <person name="Lipzen A."/>
            <person name="Chen C."/>
            <person name="Yanf M."/>
            <person name="Daum C."/>
            <person name="Ng V."/>
            <person name="Clum A."/>
            <person name="Steindorff A."/>
            <person name="Ohm R."/>
            <person name="Martin F."/>
            <person name="Silar P."/>
            <person name="Natvig D."/>
            <person name="Lalanne C."/>
            <person name="Gautier V."/>
            <person name="Ament-velasquez S.L."/>
            <person name="Kruys A."/>
            <person name="Hutchinson M.I."/>
            <person name="Powell A.J."/>
            <person name="Barry K."/>
            <person name="Miller A.N."/>
            <person name="Grigoriev I.V."/>
            <person name="Debuchy R."/>
            <person name="Gladieux P."/>
            <person name="Thoren M.H."/>
            <person name="Johannesson H."/>
        </authorList>
    </citation>
    <scope>NUCLEOTIDE SEQUENCE</scope>
    <source>
        <strain evidence="3">SMH3187-1</strain>
    </source>
</reference>
<keyword evidence="4" id="KW-1185">Reference proteome</keyword>
<dbReference type="AlphaFoldDB" id="A0AA40F8H2"/>